<organism evidence="18 19">
    <name type="scientific">Hydrogenoanaerobacterium saccharovorans</name>
    <dbReference type="NCBI Taxonomy" id="474960"/>
    <lineage>
        <taxon>Bacteria</taxon>
        <taxon>Bacillati</taxon>
        <taxon>Bacillota</taxon>
        <taxon>Clostridia</taxon>
        <taxon>Eubacteriales</taxon>
        <taxon>Oscillospiraceae</taxon>
        <taxon>Hydrogenoanaerobacterium</taxon>
    </lineage>
</organism>
<protein>
    <recommendedName>
        <fullName evidence="5 14">Pyruvate kinase</fullName>
        <ecNumber evidence="4 14">2.7.1.40</ecNumber>
    </recommendedName>
</protein>
<evidence type="ECO:0000256" key="5">
    <source>
        <dbReference type="ARBA" id="ARBA00018587"/>
    </source>
</evidence>
<dbReference type="SUPFAM" id="SSF51621">
    <property type="entry name" value="Phosphoenolpyruvate/pyruvate domain"/>
    <property type="match status" value="1"/>
</dbReference>
<dbReference type="Proteomes" id="UP000724149">
    <property type="component" value="Unassembled WGS sequence"/>
</dbReference>
<dbReference type="GO" id="GO:0004743">
    <property type="term" value="F:pyruvate kinase activity"/>
    <property type="evidence" value="ECO:0007669"/>
    <property type="project" value="UniProtKB-EC"/>
</dbReference>
<dbReference type="NCBIfam" id="TIGR01064">
    <property type="entry name" value="pyruv_kin"/>
    <property type="match status" value="1"/>
</dbReference>
<dbReference type="Pfam" id="PF02887">
    <property type="entry name" value="PK_C"/>
    <property type="match status" value="1"/>
</dbReference>
<evidence type="ECO:0000256" key="10">
    <source>
        <dbReference type="ARBA" id="ARBA00022840"/>
    </source>
</evidence>
<dbReference type="Gene3D" id="3.20.20.60">
    <property type="entry name" value="Phosphoenolpyruvate-binding domains"/>
    <property type="match status" value="1"/>
</dbReference>
<evidence type="ECO:0000256" key="12">
    <source>
        <dbReference type="ARBA" id="ARBA00023152"/>
    </source>
</evidence>
<evidence type="ECO:0000259" key="16">
    <source>
        <dbReference type="Pfam" id="PF00224"/>
    </source>
</evidence>
<dbReference type="InterPro" id="IPR018209">
    <property type="entry name" value="Pyrv_Knase_AS"/>
</dbReference>
<keyword evidence="6 15" id="KW-0808">Transferase</keyword>
<dbReference type="PRINTS" id="PR01050">
    <property type="entry name" value="PYRUVTKNASE"/>
</dbReference>
<reference evidence="18 19" key="1">
    <citation type="journal article" date="2021" name="Sci. Rep.">
        <title>The distribution of antibiotic resistance genes in chicken gut microbiota commensals.</title>
        <authorList>
            <person name="Juricova H."/>
            <person name="Matiasovicova J."/>
            <person name="Kubasova T."/>
            <person name="Cejkova D."/>
            <person name="Rychlik I."/>
        </authorList>
    </citation>
    <scope>NUCLEOTIDE SEQUENCE [LARGE SCALE GENOMIC DNA]</scope>
    <source>
        <strain evidence="18 19">An564</strain>
    </source>
</reference>
<dbReference type="SUPFAM" id="SSF52009">
    <property type="entry name" value="Phosphohistidine domain"/>
    <property type="match status" value="1"/>
</dbReference>
<evidence type="ECO:0000256" key="3">
    <source>
        <dbReference type="ARBA" id="ARBA00008663"/>
    </source>
</evidence>
<evidence type="ECO:0000256" key="9">
    <source>
        <dbReference type="ARBA" id="ARBA00022777"/>
    </source>
</evidence>
<dbReference type="InterPro" id="IPR011037">
    <property type="entry name" value="Pyrv_Knase-like_insert_dom_sf"/>
</dbReference>
<accession>A0ABS2GIY7</accession>
<evidence type="ECO:0000256" key="8">
    <source>
        <dbReference type="ARBA" id="ARBA00022741"/>
    </source>
</evidence>
<keyword evidence="12 15" id="KW-0324">Glycolysis</keyword>
<dbReference type="RefSeq" id="WP_204719380.1">
    <property type="nucleotide sequence ID" value="NZ_JACSNR010000001.1"/>
</dbReference>
<proteinExistence type="inferred from homology"/>
<feature type="domain" description="Pyruvate kinase barrel" evidence="16">
    <location>
        <begin position="1"/>
        <end position="324"/>
    </location>
</feature>
<name>A0ABS2GIY7_9FIRM</name>
<comment type="cofactor">
    <cofactor evidence="1">
        <name>K(+)</name>
        <dbReference type="ChEBI" id="CHEBI:29103"/>
    </cofactor>
</comment>
<dbReference type="Gene3D" id="2.40.33.10">
    <property type="entry name" value="PK beta-barrel domain-like"/>
    <property type="match status" value="1"/>
</dbReference>
<evidence type="ECO:0000313" key="18">
    <source>
        <dbReference type="EMBL" id="MBM6922435.1"/>
    </source>
</evidence>
<evidence type="ECO:0000256" key="13">
    <source>
        <dbReference type="ARBA" id="ARBA00023317"/>
    </source>
</evidence>
<comment type="similarity">
    <text evidence="3 15">Belongs to the pyruvate kinase family.</text>
</comment>
<dbReference type="EMBL" id="JACSNR010000001">
    <property type="protein sequence ID" value="MBM6922435.1"/>
    <property type="molecule type" value="Genomic_DNA"/>
</dbReference>
<evidence type="ECO:0000256" key="11">
    <source>
        <dbReference type="ARBA" id="ARBA00022842"/>
    </source>
</evidence>
<dbReference type="SUPFAM" id="SSF52935">
    <property type="entry name" value="PK C-terminal domain-like"/>
    <property type="match status" value="1"/>
</dbReference>
<comment type="pathway">
    <text evidence="2 15">Carbohydrate degradation; glycolysis; pyruvate from D-glyceraldehyde 3-phosphate: step 5/5.</text>
</comment>
<dbReference type="NCBIfam" id="NF004491">
    <property type="entry name" value="PRK05826.1"/>
    <property type="match status" value="1"/>
</dbReference>
<keyword evidence="7" id="KW-0479">Metal-binding</keyword>
<comment type="catalytic activity">
    <reaction evidence="15">
        <text>pyruvate + ATP = phosphoenolpyruvate + ADP + H(+)</text>
        <dbReference type="Rhea" id="RHEA:18157"/>
        <dbReference type="ChEBI" id="CHEBI:15361"/>
        <dbReference type="ChEBI" id="CHEBI:15378"/>
        <dbReference type="ChEBI" id="CHEBI:30616"/>
        <dbReference type="ChEBI" id="CHEBI:58702"/>
        <dbReference type="ChEBI" id="CHEBI:456216"/>
        <dbReference type="EC" id="2.7.1.40"/>
    </reaction>
</comment>
<keyword evidence="11 15" id="KW-0460">Magnesium</keyword>
<evidence type="ECO:0000256" key="2">
    <source>
        <dbReference type="ARBA" id="ARBA00004997"/>
    </source>
</evidence>
<dbReference type="SUPFAM" id="SSF50800">
    <property type="entry name" value="PK beta-barrel domain-like"/>
    <property type="match status" value="1"/>
</dbReference>
<evidence type="ECO:0000256" key="1">
    <source>
        <dbReference type="ARBA" id="ARBA00001958"/>
    </source>
</evidence>
<dbReference type="EC" id="2.7.1.40" evidence="4 14"/>
<evidence type="ECO:0000256" key="4">
    <source>
        <dbReference type="ARBA" id="ARBA00012142"/>
    </source>
</evidence>
<evidence type="ECO:0000313" key="19">
    <source>
        <dbReference type="Proteomes" id="UP000724149"/>
    </source>
</evidence>
<dbReference type="InterPro" id="IPR040442">
    <property type="entry name" value="Pyrv_kinase-like_dom_sf"/>
</dbReference>
<dbReference type="GO" id="GO:0016301">
    <property type="term" value="F:kinase activity"/>
    <property type="evidence" value="ECO:0007669"/>
    <property type="project" value="UniProtKB-KW"/>
</dbReference>
<feature type="domain" description="Pyruvate kinase C-terminal" evidence="17">
    <location>
        <begin position="356"/>
        <end position="468"/>
    </location>
</feature>
<dbReference type="Gene3D" id="3.40.1380.20">
    <property type="entry name" value="Pyruvate kinase, C-terminal domain"/>
    <property type="match status" value="1"/>
</dbReference>
<dbReference type="NCBIfam" id="NF004978">
    <property type="entry name" value="PRK06354.1"/>
    <property type="match status" value="1"/>
</dbReference>
<evidence type="ECO:0000256" key="15">
    <source>
        <dbReference type="RuleBase" id="RU000504"/>
    </source>
</evidence>
<dbReference type="InterPro" id="IPR015806">
    <property type="entry name" value="Pyrv_Knase_insert_dom_sf"/>
</dbReference>
<evidence type="ECO:0000256" key="7">
    <source>
        <dbReference type="ARBA" id="ARBA00022723"/>
    </source>
</evidence>
<dbReference type="InterPro" id="IPR036918">
    <property type="entry name" value="Pyrv_Knase_C_sf"/>
</dbReference>
<keyword evidence="10" id="KW-0067">ATP-binding</keyword>
<dbReference type="PANTHER" id="PTHR11817">
    <property type="entry name" value="PYRUVATE KINASE"/>
    <property type="match status" value="1"/>
</dbReference>
<dbReference type="InterPro" id="IPR015813">
    <property type="entry name" value="Pyrv/PenolPyrv_kinase-like_dom"/>
</dbReference>
<keyword evidence="8" id="KW-0547">Nucleotide-binding</keyword>
<dbReference type="Gene3D" id="3.50.30.10">
    <property type="entry name" value="Phosphohistidine domain"/>
    <property type="match status" value="1"/>
</dbReference>
<dbReference type="InterPro" id="IPR015795">
    <property type="entry name" value="Pyrv_Knase_C"/>
</dbReference>
<dbReference type="InterPro" id="IPR001697">
    <property type="entry name" value="Pyr_Knase"/>
</dbReference>
<comment type="caution">
    <text evidence="18">The sequence shown here is derived from an EMBL/GenBank/DDBJ whole genome shotgun (WGS) entry which is preliminary data.</text>
</comment>
<keyword evidence="9 15" id="KW-0418">Kinase</keyword>
<dbReference type="Pfam" id="PF00224">
    <property type="entry name" value="PK"/>
    <property type="match status" value="1"/>
</dbReference>
<sequence length="589" mass="63825">MRKTKIICTLGPSSSDEATLRRMMEAGMDVARFNFSHGTHEEHLEKFRIVDRLREELGLPIGTMLDTKGPEIRLGVFENGAVMLQPGAHFILTPEQVPGTEERSYITYGGLGRDLRPGSRVLIDDGLIELTVDYITDKGEIHTTVKSGGRVSNRKGVNVPGVHLTLPFLSEADKQDLLFGIETGFDFVAASFVRTAEDVGEMRRFLEEHGGRRIKIISKIENAEGVENIDEILRVSDGVMVARGDMGVEIPLEDVPIHQKSLIKKAYMAGKHVITATQMLESMSNNPRPTRAEANDVANAIYDGTSAIMLSGESAAGKYPVEAVATMATIARRTEQDIDYRRRFYSHDYHPDDVTNAISHATCTTAYDLNAAAIISVTQSGQTARMCSRFRPGVPIIACTTSKEVFRQLSLAWGVTPIIMQMKSSTDELFDAAVAAAMKEGLCRDGDLVVLTAGVPLGIPGTTNLLKVAVAGYSLVRGRGLNSHKTVGNLCVAKNAEEALQKFKQNDILVIPAIGKPLLDLLGKASGLITEAEELDFDTEEITRAIPVIVGATDATKILRGGISVGVDASQGLVYNAASRNNSELKGEE</sequence>
<evidence type="ECO:0000259" key="17">
    <source>
        <dbReference type="Pfam" id="PF02887"/>
    </source>
</evidence>
<evidence type="ECO:0000256" key="14">
    <source>
        <dbReference type="NCBIfam" id="TIGR01064"/>
    </source>
</evidence>
<dbReference type="PROSITE" id="PS00110">
    <property type="entry name" value="PYRUVATE_KINASE"/>
    <property type="match status" value="1"/>
</dbReference>
<evidence type="ECO:0000256" key="6">
    <source>
        <dbReference type="ARBA" id="ARBA00022679"/>
    </source>
</evidence>
<dbReference type="InterPro" id="IPR015793">
    <property type="entry name" value="Pyrv_Knase_brl"/>
</dbReference>
<keyword evidence="13 18" id="KW-0670">Pyruvate</keyword>
<keyword evidence="19" id="KW-1185">Reference proteome</keyword>
<gene>
    <name evidence="18" type="primary">pyk</name>
    <name evidence="18" type="ORF">H9X81_01830</name>
</gene>
<dbReference type="InterPro" id="IPR036637">
    <property type="entry name" value="Phosphohistidine_dom_sf"/>
</dbReference>